<evidence type="ECO:0000259" key="13">
    <source>
        <dbReference type="PROSITE" id="PS50109"/>
    </source>
</evidence>
<keyword evidence="8" id="KW-0067">ATP-binding</keyword>
<evidence type="ECO:0000256" key="4">
    <source>
        <dbReference type="ARBA" id="ARBA00022679"/>
    </source>
</evidence>
<dbReference type="Gene3D" id="6.10.340.10">
    <property type="match status" value="1"/>
</dbReference>
<dbReference type="GO" id="GO:0016301">
    <property type="term" value="F:kinase activity"/>
    <property type="evidence" value="ECO:0007669"/>
    <property type="project" value="UniProtKB-KW"/>
</dbReference>
<dbReference type="Proteomes" id="UP000609323">
    <property type="component" value="Unassembled WGS sequence"/>
</dbReference>
<dbReference type="Pfam" id="PF02518">
    <property type="entry name" value="HATPase_c"/>
    <property type="match status" value="1"/>
</dbReference>
<proteinExistence type="predicted"/>
<dbReference type="InterPro" id="IPR003594">
    <property type="entry name" value="HATPase_dom"/>
</dbReference>
<feature type="domain" description="Histidine kinase" evidence="13">
    <location>
        <begin position="477"/>
        <end position="590"/>
    </location>
</feature>
<dbReference type="InterPro" id="IPR050640">
    <property type="entry name" value="Bact_2-comp_sensor_kinase"/>
</dbReference>
<dbReference type="InterPro" id="IPR005467">
    <property type="entry name" value="His_kinase_dom"/>
</dbReference>
<dbReference type="InterPro" id="IPR036890">
    <property type="entry name" value="HATPase_C_sf"/>
</dbReference>
<evidence type="ECO:0000256" key="5">
    <source>
        <dbReference type="ARBA" id="ARBA00022692"/>
    </source>
</evidence>
<keyword evidence="9 12" id="KW-1133">Transmembrane helix</keyword>
<dbReference type="RefSeq" id="WP_094093539.1">
    <property type="nucleotide sequence ID" value="NZ_BMHF01000001.1"/>
</dbReference>
<dbReference type="PANTHER" id="PTHR34220">
    <property type="entry name" value="SENSOR HISTIDINE KINASE YPDA"/>
    <property type="match status" value="1"/>
</dbReference>
<evidence type="ECO:0000256" key="10">
    <source>
        <dbReference type="ARBA" id="ARBA00023012"/>
    </source>
</evidence>
<evidence type="ECO:0000256" key="1">
    <source>
        <dbReference type="ARBA" id="ARBA00004651"/>
    </source>
</evidence>
<evidence type="ECO:0000256" key="2">
    <source>
        <dbReference type="ARBA" id="ARBA00022475"/>
    </source>
</evidence>
<keyword evidence="10" id="KW-0902">Two-component regulatory system</keyword>
<name>A0ABQ1FN63_9BACL</name>
<dbReference type="InterPro" id="IPR010559">
    <property type="entry name" value="Sig_transdc_His_kin_internal"/>
</dbReference>
<dbReference type="PROSITE" id="PS50109">
    <property type="entry name" value="HIS_KIN"/>
    <property type="match status" value="1"/>
</dbReference>
<protein>
    <submittedName>
        <fullName evidence="14">Sensor histidine kinase YesM</fullName>
    </submittedName>
</protein>
<comment type="subcellular location">
    <subcellularLocation>
        <location evidence="1">Cell membrane</location>
        <topology evidence="1">Multi-pass membrane protein</topology>
    </subcellularLocation>
</comment>
<keyword evidence="15" id="KW-1185">Reference proteome</keyword>
<evidence type="ECO:0000256" key="3">
    <source>
        <dbReference type="ARBA" id="ARBA00022553"/>
    </source>
</evidence>
<evidence type="ECO:0000256" key="12">
    <source>
        <dbReference type="SAM" id="Phobius"/>
    </source>
</evidence>
<evidence type="ECO:0000256" key="11">
    <source>
        <dbReference type="ARBA" id="ARBA00023136"/>
    </source>
</evidence>
<dbReference type="EMBL" id="BMHF01000001">
    <property type="protein sequence ID" value="GGA21206.1"/>
    <property type="molecule type" value="Genomic_DNA"/>
</dbReference>
<feature type="transmembrane region" description="Helical" evidence="12">
    <location>
        <begin position="21"/>
        <end position="41"/>
    </location>
</feature>
<comment type="caution">
    <text evidence="14">The sequence shown here is derived from an EMBL/GenBank/DDBJ whole genome shotgun (WGS) entry which is preliminary data.</text>
</comment>
<sequence length="607" mass="67710">MKRAKKIARRLRRFNTLRNQIFIAFFLAMLVILGIAGGFTYSKVSSLLKNNAEKHIKQTAIQASGRLDALMTQVDSLTAQVAGNPFVQQLLLDEVDGRSATFNERQALLQVAGSYQAYSPGGEALELYTNTGKLLFPLKEGQLDIRVDPRYIEEADKQKGRLVWIGIDPENSHSVLAIRRVNLFERWFSPGGYLIARIQRGYFQLNERTTVDDSGESILLANDQGELLGIGDTASGTDLTPLLNTKKQTVTFQGEDYVLVKQYSEAANWTILILTPVQYVTKGLSVLRTVLLAAGGFGALGFLILSFVLSTMLTRPIIQLIRAMRKSRLGGVLMPNPEPVSTTMEMRELNYSYNEMVHHINRLIRVVYEKETLQSRTELKALQAQINPHFLFNTLEAFNWSLVDKGEDELASLVVAMSRLFRYIISNPEKDEWVTVADEFDHVERYLKIMSMRLGERLEWEIDLDTEAARVPIPKLLVQPIVENAIRYGVESKIGKGLVSVKACLADDKVRIEVADDGQGMNEEELDVLRKAIRTGTSLTTASTGVGLINVERRLKLYYSGGEQSGAEALHIDSARSKGTTVSFTIPLDGQFSREGGISGGPNDIDR</sequence>
<evidence type="ECO:0000256" key="9">
    <source>
        <dbReference type="ARBA" id="ARBA00022989"/>
    </source>
</evidence>
<keyword evidence="11 12" id="KW-0472">Membrane</keyword>
<feature type="transmembrane region" description="Helical" evidence="12">
    <location>
        <begin position="290"/>
        <end position="318"/>
    </location>
</feature>
<evidence type="ECO:0000256" key="7">
    <source>
        <dbReference type="ARBA" id="ARBA00022777"/>
    </source>
</evidence>
<keyword evidence="2" id="KW-1003">Cell membrane</keyword>
<reference evidence="15" key="1">
    <citation type="journal article" date="2019" name="Int. J. Syst. Evol. Microbiol.">
        <title>The Global Catalogue of Microorganisms (GCM) 10K type strain sequencing project: providing services to taxonomists for standard genome sequencing and annotation.</title>
        <authorList>
            <consortium name="The Broad Institute Genomics Platform"/>
            <consortium name="The Broad Institute Genome Sequencing Center for Infectious Disease"/>
            <person name="Wu L."/>
            <person name="Ma J."/>
        </authorList>
    </citation>
    <scope>NUCLEOTIDE SEQUENCE [LARGE SCALE GENOMIC DNA]</scope>
    <source>
        <strain evidence="15">CGMCC 1.15044</strain>
    </source>
</reference>
<evidence type="ECO:0000256" key="6">
    <source>
        <dbReference type="ARBA" id="ARBA00022741"/>
    </source>
</evidence>
<keyword evidence="6" id="KW-0547">Nucleotide-binding</keyword>
<organism evidence="14 15">
    <name type="scientific">Paenibacillus physcomitrellae</name>
    <dbReference type="NCBI Taxonomy" id="1619311"/>
    <lineage>
        <taxon>Bacteria</taxon>
        <taxon>Bacillati</taxon>
        <taxon>Bacillota</taxon>
        <taxon>Bacilli</taxon>
        <taxon>Bacillales</taxon>
        <taxon>Paenibacillaceae</taxon>
        <taxon>Paenibacillus</taxon>
    </lineage>
</organism>
<keyword evidence="7 14" id="KW-0418">Kinase</keyword>
<dbReference type="SUPFAM" id="SSF55874">
    <property type="entry name" value="ATPase domain of HSP90 chaperone/DNA topoisomerase II/histidine kinase"/>
    <property type="match status" value="1"/>
</dbReference>
<dbReference type="SMART" id="SM00387">
    <property type="entry name" value="HATPase_c"/>
    <property type="match status" value="1"/>
</dbReference>
<dbReference type="Gene3D" id="3.30.565.10">
    <property type="entry name" value="Histidine kinase-like ATPase, C-terminal domain"/>
    <property type="match status" value="1"/>
</dbReference>
<evidence type="ECO:0000256" key="8">
    <source>
        <dbReference type="ARBA" id="ARBA00022840"/>
    </source>
</evidence>
<keyword evidence="4" id="KW-0808">Transferase</keyword>
<keyword evidence="3" id="KW-0597">Phosphoprotein</keyword>
<keyword evidence="5 12" id="KW-0812">Transmembrane</keyword>
<dbReference type="Pfam" id="PF06580">
    <property type="entry name" value="His_kinase"/>
    <property type="match status" value="1"/>
</dbReference>
<evidence type="ECO:0000313" key="15">
    <source>
        <dbReference type="Proteomes" id="UP000609323"/>
    </source>
</evidence>
<evidence type="ECO:0000313" key="14">
    <source>
        <dbReference type="EMBL" id="GGA21206.1"/>
    </source>
</evidence>
<accession>A0ABQ1FN63</accession>
<dbReference type="PANTHER" id="PTHR34220:SF11">
    <property type="entry name" value="SENSOR PROTEIN KINASE HPTS"/>
    <property type="match status" value="1"/>
</dbReference>
<gene>
    <name evidence="14" type="primary">yesM</name>
    <name evidence="14" type="ORF">GCM10010917_02390</name>
</gene>